<name>A0A9P0D2S5_9CUCU</name>
<keyword evidence="4" id="KW-0963">Cytoplasm</keyword>
<dbReference type="GO" id="GO:0044782">
    <property type="term" value="P:cilium organization"/>
    <property type="evidence" value="ECO:0007669"/>
    <property type="project" value="TreeGrafter"/>
</dbReference>
<evidence type="ECO:0000256" key="3">
    <source>
        <dbReference type="ARBA" id="ARBA00013738"/>
    </source>
</evidence>
<sequence length="366" mass="43320">MATMVTEEDIDFFFDISALGRIDEIDSPFARTSIKSVIDEALNQLSILRHVNTCNFGYFDNRMVHYQSIEDRISGTEKHENTRLPAVGTNQDKLAHDVNTFINIFRETIYEIDSSGTYKSLKQAIKTMKRMDNDAKELFQTKENYEKQIITLKNQIEEERITVMKSINQTNEQIQKIRFEVEDIIVYGKTELEFLKHYEAARTEQNLLKCKIEEKKSVDVIEDIKEKIELEQKCHKLFLDYIVEDQEDLLEVTNYWTKTYYSEVERKENELMKLKGELDYNIDTLDKLTKKFNIRQAEIDKWMEYKEMKRAKEDRVKQEIRAIATIQAWWRGTMCRRGIPPGGLRTVTMSKKSKKPKKGKKKKKET</sequence>
<organism evidence="12 13">
    <name type="scientific">Psylliodes chrysocephalus</name>
    <dbReference type="NCBI Taxonomy" id="3402493"/>
    <lineage>
        <taxon>Eukaryota</taxon>
        <taxon>Metazoa</taxon>
        <taxon>Ecdysozoa</taxon>
        <taxon>Arthropoda</taxon>
        <taxon>Hexapoda</taxon>
        <taxon>Insecta</taxon>
        <taxon>Pterygota</taxon>
        <taxon>Neoptera</taxon>
        <taxon>Endopterygota</taxon>
        <taxon>Coleoptera</taxon>
        <taxon>Polyphaga</taxon>
        <taxon>Cucujiformia</taxon>
        <taxon>Chrysomeloidea</taxon>
        <taxon>Chrysomelidae</taxon>
        <taxon>Galerucinae</taxon>
        <taxon>Alticini</taxon>
        <taxon>Psylliodes</taxon>
    </lineage>
</organism>
<evidence type="ECO:0000313" key="12">
    <source>
        <dbReference type="EMBL" id="CAH1113207.1"/>
    </source>
</evidence>
<feature type="coiled-coil region" evidence="10">
    <location>
        <begin position="121"/>
        <end position="162"/>
    </location>
</feature>
<dbReference type="InterPro" id="IPR042618">
    <property type="entry name" value="IQCG"/>
</dbReference>
<dbReference type="EMBL" id="OV651819">
    <property type="protein sequence ID" value="CAH1113207.1"/>
    <property type="molecule type" value="Genomic_DNA"/>
</dbReference>
<dbReference type="GO" id="GO:0031514">
    <property type="term" value="C:motile cilium"/>
    <property type="evidence" value="ECO:0007669"/>
    <property type="project" value="TreeGrafter"/>
</dbReference>
<dbReference type="CDD" id="cd23766">
    <property type="entry name" value="IQCG"/>
    <property type="match status" value="1"/>
</dbReference>
<accession>A0A9P0D2S5</accession>
<evidence type="ECO:0000256" key="4">
    <source>
        <dbReference type="ARBA" id="ARBA00022490"/>
    </source>
</evidence>
<evidence type="ECO:0000256" key="1">
    <source>
        <dbReference type="ARBA" id="ARBA00004611"/>
    </source>
</evidence>
<keyword evidence="5" id="KW-0282">Flagellum</keyword>
<dbReference type="SMART" id="SM00015">
    <property type="entry name" value="IQ"/>
    <property type="match status" value="1"/>
</dbReference>
<evidence type="ECO:0000256" key="10">
    <source>
        <dbReference type="SAM" id="Coils"/>
    </source>
</evidence>
<dbReference type="Proteomes" id="UP001153636">
    <property type="component" value="Chromosome 7"/>
</dbReference>
<dbReference type="InterPro" id="IPR000048">
    <property type="entry name" value="IQ_motif_EF-hand-BS"/>
</dbReference>
<gene>
    <name evidence="12" type="ORF">PSYICH_LOCUS13465</name>
</gene>
<evidence type="ECO:0000256" key="9">
    <source>
        <dbReference type="ARBA" id="ARBA00032183"/>
    </source>
</evidence>
<comment type="similarity">
    <text evidence="2">Belongs to the DRC9 family.</text>
</comment>
<evidence type="ECO:0000256" key="2">
    <source>
        <dbReference type="ARBA" id="ARBA00008222"/>
    </source>
</evidence>
<protein>
    <recommendedName>
        <fullName evidence="3">Dynein regulatory complex protein 9</fullName>
    </recommendedName>
    <alternativeName>
        <fullName evidence="9">IQ domain-containing protein G</fullName>
    </alternativeName>
</protein>
<comment type="subcellular location">
    <subcellularLocation>
        <location evidence="1">Cytoplasm</location>
        <location evidence="1">Cytoskeleton</location>
        <location evidence="1">Flagellum axoneme</location>
    </subcellularLocation>
</comment>
<evidence type="ECO:0000256" key="6">
    <source>
        <dbReference type="ARBA" id="ARBA00023069"/>
    </source>
</evidence>
<dbReference type="OrthoDB" id="10254713at2759"/>
<evidence type="ECO:0000313" key="13">
    <source>
        <dbReference type="Proteomes" id="UP001153636"/>
    </source>
</evidence>
<evidence type="ECO:0000256" key="8">
    <source>
        <dbReference type="ARBA" id="ARBA00023273"/>
    </source>
</evidence>
<proteinExistence type="inferred from homology"/>
<evidence type="ECO:0000256" key="5">
    <source>
        <dbReference type="ARBA" id="ARBA00022846"/>
    </source>
</evidence>
<dbReference type="GO" id="GO:0005737">
    <property type="term" value="C:cytoplasm"/>
    <property type="evidence" value="ECO:0007669"/>
    <property type="project" value="TreeGrafter"/>
</dbReference>
<evidence type="ECO:0000256" key="7">
    <source>
        <dbReference type="ARBA" id="ARBA00023212"/>
    </source>
</evidence>
<keyword evidence="7" id="KW-0206">Cytoskeleton</keyword>
<dbReference type="PANTHER" id="PTHR14871:SF1">
    <property type="entry name" value="DYNEIN REGULATORY COMPLEX PROTEIN 9"/>
    <property type="match status" value="1"/>
</dbReference>
<feature type="region of interest" description="Disordered" evidence="11">
    <location>
        <begin position="340"/>
        <end position="366"/>
    </location>
</feature>
<evidence type="ECO:0000256" key="11">
    <source>
        <dbReference type="SAM" id="MobiDB-lite"/>
    </source>
</evidence>
<reference evidence="12" key="1">
    <citation type="submission" date="2022-01" db="EMBL/GenBank/DDBJ databases">
        <authorList>
            <person name="King R."/>
        </authorList>
    </citation>
    <scope>NUCLEOTIDE SEQUENCE</scope>
</reference>
<keyword evidence="8" id="KW-0966">Cell projection</keyword>
<dbReference type="PANTHER" id="PTHR14871">
    <property type="entry name" value="DYNEIN REGULATORY COMPLEX PROTEIN 9"/>
    <property type="match status" value="1"/>
</dbReference>
<feature type="compositionally biased region" description="Basic residues" evidence="11">
    <location>
        <begin position="351"/>
        <end position="366"/>
    </location>
</feature>
<keyword evidence="13" id="KW-1185">Reference proteome</keyword>
<keyword evidence="10" id="KW-0175">Coiled coil</keyword>
<dbReference type="AlphaFoldDB" id="A0A9P0D2S5"/>
<keyword evidence="6" id="KW-0969">Cilium</keyword>